<dbReference type="Gene3D" id="3.90.550.10">
    <property type="entry name" value="Spore Coat Polysaccharide Biosynthesis Protein SpsA, Chain A"/>
    <property type="match status" value="1"/>
</dbReference>
<organism evidence="3 4">
    <name type="scientific">Sphaerobolus stellatus (strain SS14)</name>
    <dbReference type="NCBI Taxonomy" id="990650"/>
    <lineage>
        <taxon>Eukaryota</taxon>
        <taxon>Fungi</taxon>
        <taxon>Dikarya</taxon>
        <taxon>Basidiomycota</taxon>
        <taxon>Agaricomycotina</taxon>
        <taxon>Agaricomycetes</taxon>
        <taxon>Phallomycetidae</taxon>
        <taxon>Geastrales</taxon>
        <taxon>Sphaerobolaceae</taxon>
        <taxon>Sphaerobolus</taxon>
    </lineage>
</organism>
<dbReference type="PANTHER" id="PTHR31121:SF6">
    <property type="entry name" value="ALPHA-1,2 MANNOSYLTRANSFERASE KTR1"/>
    <property type="match status" value="1"/>
</dbReference>
<dbReference type="SUPFAM" id="SSF53448">
    <property type="entry name" value="Nucleotide-diphospho-sugar transferases"/>
    <property type="match status" value="1"/>
</dbReference>
<keyword evidence="4" id="KW-1185">Reference proteome</keyword>
<dbReference type="Proteomes" id="UP000054279">
    <property type="component" value="Unassembled WGS sequence"/>
</dbReference>
<keyword evidence="2 3" id="KW-0808">Transferase</keyword>
<name>A0A0C9U084_SPHS4</name>
<dbReference type="Pfam" id="PF01793">
    <property type="entry name" value="Glyco_transf_15"/>
    <property type="match status" value="1"/>
</dbReference>
<dbReference type="InterPro" id="IPR029044">
    <property type="entry name" value="Nucleotide-diphossugar_trans"/>
</dbReference>
<proteinExistence type="inferred from homology"/>
<dbReference type="GO" id="GO:0000026">
    <property type="term" value="F:alpha-1,2-mannosyltransferase activity"/>
    <property type="evidence" value="ECO:0007669"/>
    <property type="project" value="TreeGrafter"/>
</dbReference>
<gene>
    <name evidence="3" type="ORF">M422DRAFT_261480</name>
</gene>
<dbReference type="AlphaFoldDB" id="A0A0C9U084"/>
<evidence type="ECO:0000256" key="1">
    <source>
        <dbReference type="ARBA" id="ARBA00007677"/>
    </source>
</evidence>
<comment type="similarity">
    <text evidence="1">Belongs to the glycosyltransferase 15 family.</text>
</comment>
<dbReference type="GO" id="GO:0016020">
    <property type="term" value="C:membrane"/>
    <property type="evidence" value="ECO:0007669"/>
    <property type="project" value="InterPro"/>
</dbReference>
<evidence type="ECO:0000256" key="2">
    <source>
        <dbReference type="ARBA" id="ARBA00022679"/>
    </source>
</evidence>
<dbReference type="GO" id="GO:0000032">
    <property type="term" value="P:cell wall mannoprotein biosynthetic process"/>
    <property type="evidence" value="ECO:0007669"/>
    <property type="project" value="TreeGrafter"/>
</dbReference>
<sequence>MEWIEGGMLRGQRCCAHDLKTSIVSRNITAAVYSTPPPCPPSAVSSSATSVSTVSTVSSLPPVKEPEKALAGNGKSEDWTRLQFCNNWEISHRSVWESNLYTTYFDHLEKAGDFFYERWGDAPVHSYACISGKYLLRTSATLAPQHQHRHLHPQWCLHHLLCTAPLLRAPRHRMGPVDAAREAAGTPTLHPLPHSRPSYALPDGASGPHVCWGLHGSVGHYDMWAPLEKPLPLAHLPPLPHSHAPPTRFLWAPTTSEKPRLHTPPAHFPYPAPAHSWKPLIATAATGLPLGMLRFLCDTWTPPEKLSPPAHTIRTPYPTPAPPMRSQVPVAYSTTCISPWLLAIECDP</sequence>
<dbReference type="EMBL" id="KN837181">
    <property type="protein sequence ID" value="KIJ36153.1"/>
    <property type="molecule type" value="Genomic_DNA"/>
</dbReference>
<dbReference type="HOGENOM" id="CLU_797321_0_0_1"/>
<dbReference type="GO" id="GO:0006487">
    <property type="term" value="P:protein N-linked glycosylation"/>
    <property type="evidence" value="ECO:0007669"/>
    <property type="project" value="TreeGrafter"/>
</dbReference>
<protein>
    <submittedName>
        <fullName evidence="3">Glycosyltransferase family 15 protein</fullName>
    </submittedName>
</protein>
<dbReference type="GO" id="GO:0005794">
    <property type="term" value="C:Golgi apparatus"/>
    <property type="evidence" value="ECO:0007669"/>
    <property type="project" value="TreeGrafter"/>
</dbReference>
<evidence type="ECO:0000313" key="3">
    <source>
        <dbReference type="EMBL" id="KIJ36153.1"/>
    </source>
</evidence>
<accession>A0A0C9U084</accession>
<dbReference type="GO" id="GO:0006493">
    <property type="term" value="P:protein O-linked glycosylation"/>
    <property type="evidence" value="ECO:0007669"/>
    <property type="project" value="TreeGrafter"/>
</dbReference>
<dbReference type="InterPro" id="IPR002685">
    <property type="entry name" value="Glyco_trans_15"/>
</dbReference>
<dbReference type="PANTHER" id="PTHR31121">
    <property type="entry name" value="ALPHA-1,2 MANNOSYLTRANSFERASE KTR1"/>
    <property type="match status" value="1"/>
</dbReference>
<evidence type="ECO:0000313" key="4">
    <source>
        <dbReference type="Proteomes" id="UP000054279"/>
    </source>
</evidence>
<dbReference type="OrthoDB" id="439943at2759"/>
<reference evidence="3 4" key="1">
    <citation type="submission" date="2014-06" db="EMBL/GenBank/DDBJ databases">
        <title>Evolutionary Origins and Diversification of the Mycorrhizal Mutualists.</title>
        <authorList>
            <consortium name="DOE Joint Genome Institute"/>
            <consortium name="Mycorrhizal Genomics Consortium"/>
            <person name="Kohler A."/>
            <person name="Kuo A."/>
            <person name="Nagy L.G."/>
            <person name="Floudas D."/>
            <person name="Copeland A."/>
            <person name="Barry K.W."/>
            <person name="Cichocki N."/>
            <person name="Veneault-Fourrey C."/>
            <person name="LaButti K."/>
            <person name="Lindquist E.A."/>
            <person name="Lipzen A."/>
            <person name="Lundell T."/>
            <person name="Morin E."/>
            <person name="Murat C."/>
            <person name="Riley R."/>
            <person name="Ohm R."/>
            <person name="Sun H."/>
            <person name="Tunlid A."/>
            <person name="Henrissat B."/>
            <person name="Grigoriev I.V."/>
            <person name="Hibbett D.S."/>
            <person name="Martin F."/>
        </authorList>
    </citation>
    <scope>NUCLEOTIDE SEQUENCE [LARGE SCALE GENOMIC DNA]</scope>
    <source>
        <strain evidence="3 4">SS14</strain>
    </source>
</reference>